<accession>I2CP40</accession>
<comment type="subcellular location">
    <subcellularLocation>
        <location evidence="1">Endosome membrane</location>
        <topology evidence="1">Peripheral membrane protein</topology>
    </subcellularLocation>
</comment>
<sequence length="604" mass="67294">TDFDLYYKMNGDRIKTNAGNSDWQKEQEEEVATAHTHPLEQMHTQDVEEIEEDDGFEDLGRRDDEVKRRGNSVDDENLKLAGLAGKEPRLRKSREGKPRGPPNRGAPSPLPSTSSSICANPPSKGATRTTTHAPLGTKDPLLHTLLDDPEASSSNPPQSRDDIADFHHASSHSSSTSFLKKRRKQFEIPPHQVPGQAYHATIQKLKALYRGKVLELEEKYLFHRFGFEELTQQQLEAKAQVLLLGQYSTGKTTMIRYLLGREYLGLHVGPEPTTDRYVAIVHGDVDDVISGKVLTENPALPFKETERFAGLGGKFQASRCPAPILESLTLIDTPGVLSGEKQLAREYDFRAVTKWFAMRSDLILLLFDPSKLDVSDELKQVISDLKACSSKVRIVLNKSDALDRSALTRVYGALMWAMGKILETPEVVRVYIGSFWEKPLRYPDLLFEEDEASLLAELEGLPHHMPKQRINNLADRVGVLKFYLHLMVAIRGRLSGIPIQFVQRTNQEAILEALPNIVDQVLLNQRKKLAHKDVPPLATIKAHLLSSFPSLNDLPCPSPADLTRVDVILDKDIPELIAEVDGAFSLPAPPSLPPSRPPVSKLGA</sequence>
<reference evidence="4" key="2">
    <citation type="journal article" date="2012" name="Nat. Commun.">
        <title>Draft genome sequence and genetic transformation of the oleaginous alga Nannochloropis gaditana.</title>
        <authorList>
            <person name="Radakovits R."/>
            <person name="Jinkerson R.E."/>
            <person name="Fuerstenberg S.I."/>
            <person name="Tae H."/>
            <person name="Settlage R.E."/>
            <person name="Boore J.L."/>
            <person name="Posewitz M.C."/>
        </authorList>
    </citation>
    <scope>NUCLEOTIDE SEQUENCE</scope>
    <source>
        <strain evidence="4">CCMP526</strain>
    </source>
</reference>
<dbReference type="Pfam" id="PF18150">
    <property type="entry name" value="DUF5600"/>
    <property type="match status" value="1"/>
</dbReference>
<dbReference type="InterPro" id="IPR045063">
    <property type="entry name" value="Dynamin_N"/>
</dbReference>
<feature type="compositionally biased region" description="Basic and acidic residues" evidence="2">
    <location>
        <begin position="58"/>
        <end position="78"/>
    </location>
</feature>
<evidence type="ECO:0000256" key="2">
    <source>
        <dbReference type="SAM" id="MobiDB-lite"/>
    </source>
</evidence>
<dbReference type="Pfam" id="PF00350">
    <property type="entry name" value="Dynamin_N"/>
    <property type="match status" value="1"/>
</dbReference>
<dbReference type="PANTHER" id="PTHR43681">
    <property type="entry name" value="TRANSMEMBRANE GTPASE FZO"/>
    <property type="match status" value="1"/>
</dbReference>
<proteinExistence type="evidence at transcript level"/>
<feature type="compositionally biased region" description="Acidic residues" evidence="2">
    <location>
        <begin position="47"/>
        <end position="57"/>
    </location>
</feature>
<reference evidence="4" key="1">
    <citation type="journal article" date="2012" name="Bioengineered">
        <title>Additional insights into the genome of the oleaginous model alga Nannochloropsis gaditana.</title>
        <authorList>
            <person name="Jinkerson R.E."/>
            <person name="Radakovits R."/>
            <person name="Posewitz M.C."/>
        </authorList>
    </citation>
    <scope>NUCLEOTIDE SEQUENCE</scope>
    <source>
        <strain evidence="4">CCMP526</strain>
    </source>
</reference>
<dbReference type="Gene3D" id="3.40.50.300">
    <property type="entry name" value="P-loop containing nucleotide triphosphate hydrolases"/>
    <property type="match status" value="1"/>
</dbReference>
<feature type="domain" description="Dynamin-type G" evidence="3">
    <location>
        <begin position="235"/>
        <end position="474"/>
    </location>
</feature>
<dbReference type="PROSITE" id="PS51718">
    <property type="entry name" value="G_DYNAMIN_2"/>
    <property type="match status" value="1"/>
</dbReference>
<dbReference type="PANTHER" id="PTHR43681:SF1">
    <property type="entry name" value="SARCALUMENIN"/>
    <property type="match status" value="1"/>
</dbReference>
<feature type="compositionally biased region" description="Basic and acidic residues" evidence="2">
    <location>
        <begin position="86"/>
        <end position="98"/>
    </location>
</feature>
<organism evidence="4">
    <name type="scientific">Nannochloropsis gaditana (strain CCMP526)</name>
    <name type="common">Green microalga</name>
    <name type="synonym">Microchloropsis gaditana</name>
    <dbReference type="NCBI Taxonomy" id="1093141"/>
    <lineage>
        <taxon>Eukaryota</taxon>
        <taxon>Sar</taxon>
        <taxon>Stramenopiles</taxon>
        <taxon>Ochrophyta</taxon>
        <taxon>Eustigmatophyceae</taxon>
        <taxon>Eustigmatales</taxon>
        <taxon>Monodopsidaceae</taxon>
        <taxon>Nannochloropsis</taxon>
    </lineage>
</organism>
<dbReference type="Gene3D" id="1.10.268.20">
    <property type="match status" value="1"/>
</dbReference>
<dbReference type="GO" id="GO:0010008">
    <property type="term" value="C:endosome membrane"/>
    <property type="evidence" value="ECO:0007669"/>
    <property type="project" value="UniProtKB-SubCell"/>
</dbReference>
<dbReference type="AlphaFoldDB" id="I2CP40"/>
<feature type="compositionally biased region" description="Basic and acidic residues" evidence="2">
    <location>
        <begin position="37"/>
        <end position="46"/>
    </location>
</feature>
<feature type="region of interest" description="Disordered" evidence="2">
    <location>
        <begin position="13"/>
        <end position="181"/>
    </location>
</feature>
<dbReference type="SUPFAM" id="SSF52540">
    <property type="entry name" value="P-loop containing nucleoside triphosphate hydrolases"/>
    <property type="match status" value="1"/>
</dbReference>
<dbReference type="InterPro" id="IPR040990">
    <property type="entry name" value="DUF5600"/>
</dbReference>
<protein>
    <submittedName>
        <fullName evidence="4">Eh domain-containing protein 1</fullName>
    </submittedName>
</protein>
<dbReference type="InterPro" id="IPR027417">
    <property type="entry name" value="P-loop_NTPase"/>
</dbReference>
<dbReference type="InterPro" id="IPR051943">
    <property type="entry name" value="TRAFAC_Dynamin-like_GTPase"/>
</dbReference>
<evidence type="ECO:0000313" key="4">
    <source>
        <dbReference type="EMBL" id="AFJ68673.1"/>
    </source>
</evidence>
<gene>
    <name evidence="4" type="ORF">NGATSA_3054000</name>
</gene>
<feature type="compositionally biased region" description="Basic and acidic residues" evidence="2">
    <location>
        <begin position="159"/>
        <end position="168"/>
    </location>
</feature>
<evidence type="ECO:0000259" key="3">
    <source>
        <dbReference type="PROSITE" id="PS51718"/>
    </source>
</evidence>
<dbReference type="EMBL" id="JU964436">
    <property type="protein sequence ID" value="AFJ68673.1"/>
    <property type="molecule type" value="mRNA"/>
</dbReference>
<feature type="non-terminal residue" evidence="4">
    <location>
        <position position="1"/>
    </location>
</feature>
<feature type="non-terminal residue" evidence="4">
    <location>
        <position position="604"/>
    </location>
</feature>
<dbReference type="CDD" id="cd09913">
    <property type="entry name" value="EHD"/>
    <property type="match status" value="1"/>
</dbReference>
<dbReference type="InterPro" id="IPR030381">
    <property type="entry name" value="G_DYNAMIN_dom"/>
</dbReference>
<name>I2CP40_NANGC</name>
<evidence type="ECO:0000256" key="1">
    <source>
        <dbReference type="ARBA" id="ARBA00004481"/>
    </source>
</evidence>
<dbReference type="GO" id="GO:0005525">
    <property type="term" value="F:GTP binding"/>
    <property type="evidence" value="ECO:0007669"/>
    <property type="project" value="InterPro"/>
</dbReference>